<keyword evidence="2 7" id="KW-0808">Transferase</keyword>
<dbReference type="UniPathway" id="UPA00056">
    <property type="reaction ID" value="UER00094"/>
</dbReference>
<feature type="binding site" evidence="7">
    <location>
        <begin position="96"/>
        <end position="106"/>
    </location>
    <ligand>
        <name>ATP</name>
        <dbReference type="ChEBI" id="CHEBI:30616"/>
    </ligand>
</feature>
<dbReference type="Gene3D" id="3.30.230.10">
    <property type="match status" value="1"/>
</dbReference>
<dbReference type="Proteomes" id="UP000010116">
    <property type="component" value="Unassembled WGS sequence"/>
</dbReference>
<evidence type="ECO:0000313" key="10">
    <source>
        <dbReference type="Proteomes" id="UP000010116"/>
    </source>
</evidence>
<dbReference type="PANTHER" id="PTHR43527:SF2">
    <property type="entry name" value="4-DIPHOSPHOCYTIDYL-2-C-METHYL-D-ERYTHRITOL KINASE, CHLOROPLASTIC"/>
    <property type="match status" value="1"/>
</dbReference>
<name>J5KHG9_9GAMM</name>
<dbReference type="EMBL" id="JH611165">
    <property type="protein sequence ID" value="EJP73728.1"/>
    <property type="molecule type" value="Genomic_DNA"/>
</dbReference>
<dbReference type="InterPro" id="IPR014721">
    <property type="entry name" value="Ribsml_uS5_D2-typ_fold_subgr"/>
</dbReference>
<evidence type="ECO:0000259" key="8">
    <source>
        <dbReference type="Pfam" id="PF00288"/>
    </source>
</evidence>
<dbReference type="GO" id="GO:0019288">
    <property type="term" value="P:isopentenyl diphosphate biosynthetic process, methylerythritol 4-phosphate pathway"/>
    <property type="evidence" value="ECO:0007669"/>
    <property type="project" value="UniProtKB-UniRule"/>
</dbReference>
<reference evidence="9 10" key="1">
    <citation type="journal article" date="2012" name="ISME J.">
        <title>Genomic insights to SAR86, an abundant and uncultivated marine bacterial lineage.</title>
        <authorList>
            <person name="Dupont C.L."/>
            <person name="Rusch D.B."/>
            <person name="Yooseph S."/>
            <person name="Lombardo M.J."/>
            <person name="Richter R.A."/>
            <person name="Valas R."/>
            <person name="Novotny M."/>
            <person name="Yee-Greenbaum J."/>
            <person name="Selengut J.D."/>
            <person name="Haft D.H."/>
            <person name="Halpern A.L."/>
            <person name="Lasken R.S."/>
            <person name="Nealson K."/>
            <person name="Friedman R."/>
            <person name="Venter J.C."/>
        </authorList>
    </citation>
    <scope>NUCLEOTIDE SEQUENCE [LARGE SCALE GENOMIC DNA]</scope>
</reference>
<feature type="active site" evidence="7">
    <location>
        <position position="13"/>
    </location>
</feature>
<dbReference type="SUPFAM" id="SSF54211">
    <property type="entry name" value="Ribosomal protein S5 domain 2-like"/>
    <property type="match status" value="1"/>
</dbReference>
<dbReference type="PIRSF" id="PIRSF010376">
    <property type="entry name" value="IspE"/>
    <property type="match status" value="1"/>
</dbReference>
<comment type="pathway">
    <text evidence="7">Isoprenoid biosynthesis; isopentenyl diphosphate biosynthesis via DXP pathway; isopentenyl diphosphate from 1-deoxy-D-xylulose 5-phosphate: step 3/6.</text>
</comment>
<dbReference type="InterPro" id="IPR036554">
    <property type="entry name" value="GHMP_kinase_C_sf"/>
</dbReference>
<dbReference type="InterPro" id="IPR004424">
    <property type="entry name" value="IspE"/>
</dbReference>
<dbReference type="SUPFAM" id="SSF55060">
    <property type="entry name" value="GHMP Kinase, C-terminal domain"/>
    <property type="match status" value="1"/>
</dbReference>
<accession>J5KHG9</accession>
<dbReference type="PANTHER" id="PTHR43527">
    <property type="entry name" value="4-DIPHOSPHOCYTIDYL-2-C-METHYL-D-ERYTHRITOL KINASE, CHLOROPLASTIC"/>
    <property type="match status" value="1"/>
</dbReference>
<evidence type="ECO:0000256" key="1">
    <source>
        <dbReference type="ARBA" id="ARBA00017473"/>
    </source>
</evidence>
<protein>
    <recommendedName>
        <fullName evidence="1 7">4-diphosphocytidyl-2-C-methyl-D-erythritol kinase</fullName>
        <shortName evidence="7">CMK</shortName>
        <ecNumber evidence="7">2.7.1.148</ecNumber>
    </recommendedName>
    <alternativeName>
        <fullName evidence="7">4-(cytidine-5'-diphospho)-2-C-methyl-D-erythritol kinase</fullName>
    </alternativeName>
</protein>
<comment type="similarity">
    <text evidence="7">Belongs to the GHMP kinase family. IspE subfamily.</text>
</comment>
<dbReference type="NCBIfam" id="TIGR00154">
    <property type="entry name" value="ispE"/>
    <property type="match status" value="1"/>
</dbReference>
<dbReference type="Gene3D" id="3.30.70.890">
    <property type="entry name" value="GHMP kinase, C-terminal domain"/>
    <property type="match status" value="1"/>
</dbReference>
<dbReference type="EC" id="2.7.1.148" evidence="7"/>
<dbReference type="GO" id="GO:0005524">
    <property type="term" value="F:ATP binding"/>
    <property type="evidence" value="ECO:0007669"/>
    <property type="project" value="UniProtKB-UniRule"/>
</dbReference>
<evidence type="ECO:0000313" key="9">
    <source>
        <dbReference type="EMBL" id="EJP73728.1"/>
    </source>
</evidence>
<proteinExistence type="inferred from homology"/>
<dbReference type="GO" id="GO:0016114">
    <property type="term" value="P:terpenoid biosynthetic process"/>
    <property type="evidence" value="ECO:0007669"/>
    <property type="project" value="UniProtKB-UniRule"/>
</dbReference>
<keyword evidence="4 7" id="KW-0418">Kinase</keyword>
<evidence type="ECO:0000256" key="7">
    <source>
        <dbReference type="HAMAP-Rule" id="MF_00061"/>
    </source>
</evidence>
<dbReference type="Pfam" id="PF00288">
    <property type="entry name" value="GHMP_kinases_N"/>
    <property type="match status" value="1"/>
</dbReference>
<evidence type="ECO:0000256" key="2">
    <source>
        <dbReference type="ARBA" id="ARBA00022679"/>
    </source>
</evidence>
<dbReference type="HOGENOM" id="CLU_053057_3_0_6"/>
<keyword evidence="3 7" id="KW-0547">Nucleotide-binding</keyword>
<gene>
    <name evidence="7 9" type="primary">ispE</name>
    <name evidence="9" type="ORF">NT02SARS_0284</name>
</gene>
<dbReference type="InterPro" id="IPR020568">
    <property type="entry name" value="Ribosomal_Su5_D2-typ_SF"/>
</dbReference>
<dbReference type="GO" id="GO:0050515">
    <property type="term" value="F:4-(cytidine 5'-diphospho)-2-C-methyl-D-erythritol kinase activity"/>
    <property type="evidence" value="ECO:0007669"/>
    <property type="project" value="UniProtKB-UniRule"/>
</dbReference>
<dbReference type="HAMAP" id="MF_00061">
    <property type="entry name" value="IspE"/>
    <property type="match status" value="1"/>
</dbReference>
<dbReference type="AlphaFoldDB" id="J5KHG9"/>
<sequence>MSTEITTILSPAKININLKVLSKRTDGYHNIKSRFQLIDLCDEITFKLTQDKDVIVNLGLELKNNDRNIVYEIASKLRVINKIKSGVHIDISKNIPLGSGLGGGSSNAASTIVVLNYLWKLGMTKNQMIEFGKNYGADIPFFIYGKNAIAEGIGEKLTACKSLNDDMLLIYPNIHSSTGEMFSELSYPLALKNNISNDFMNIFLEKHDEVREFVNKNNQININLSGTGSSMFIKYHSEKELQKLLKIIPDKWRFFTVKPLQYSPLEELF</sequence>
<feature type="domain" description="GHMP kinase N-terminal" evidence="8">
    <location>
        <begin position="68"/>
        <end position="146"/>
    </location>
</feature>
<comment type="function">
    <text evidence="7">Catalyzes the phosphorylation of the position 2 hydroxy group of 4-diphosphocytidyl-2C-methyl-D-erythritol.</text>
</comment>
<evidence type="ECO:0000256" key="6">
    <source>
        <dbReference type="ARBA" id="ARBA00023229"/>
    </source>
</evidence>
<evidence type="ECO:0000256" key="5">
    <source>
        <dbReference type="ARBA" id="ARBA00022840"/>
    </source>
</evidence>
<dbReference type="InterPro" id="IPR006204">
    <property type="entry name" value="GHMP_kinase_N_dom"/>
</dbReference>
<evidence type="ECO:0000256" key="3">
    <source>
        <dbReference type="ARBA" id="ARBA00022741"/>
    </source>
</evidence>
<feature type="active site" evidence="7">
    <location>
        <position position="138"/>
    </location>
</feature>
<keyword evidence="6 7" id="KW-0414">Isoprene biosynthesis</keyword>
<organism evidence="9 10">
    <name type="scientific">SAR86 cluster bacterium SAR86B</name>
    <dbReference type="NCBI Taxonomy" id="1123867"/>
    <lineage>
        <taxon>Bacteria</taxon>
        <taxon>Pseudomonadati</taxon>
        <taxon>Pseudomonadota</taxon>
        <taxon>Gammaproteobacteria</taxon>
        <taxon>SAR86 cluster</taxon>
    </lineage>
</organism>
<evidence type="ECO:0000256" key="4">
    <source>
        <dbReference type="ARBA" id="ARBA00022777"/>
    </source>
</evidence>
<comment type="catalytic activity">
    <reaction evidence="7">
        <text>4-CDP-2-C-methyl-D-erythritol + ATP = 4-CDP-2-C-methyl-D-erythritol 2-phosphate + ADP + H(+)</text>
        <dbReference type="Rhea" id="RHEA:18437"/>
        <dbReference type="ChEBI" id="CHEBI:15378"/>
        <dbReference type="ChEBI" id="CHEBI:30616"/>
        <dbReference type="ChEBI" id="CHEBI:57823"/>
        <dbReference type="ChEBI" id="CHEBI:57919"/>
        <dbReference type="ChEBI" id="CHEBI:456216"/>
        <dbReference type="EC" id="2.7.1.148"/>
    </reaction>
</comment>
<keyword evidence="5 7" id="KW-0067">ATP-binding</keyword>